<keyword evidence="2" id="KW-1185">Reference proteome</keyword>
<sequence>MLAPPETANKYLTPLPSPWDGDLAFELRTWGYRELPSQRDDLCDFGPGQHELQTAFAALGMDTRGVGEGGSNQCFHVEHANGRAVERGRDGRVPEVERQTYVVGGVRYRVTQSYTTLAINPAAGALFFLNRLSPAHAAAESWGLAGPEAVRREWLPALASSSDIAWGFWNRACSANLHHITKIFSCMITNEVTLELIDEALRTYPLAPGESRPLEVEKWPGTTFPVRFDAALALLGSPNGVAAGYFLAQHKAQLGGNKFIERVTVFRPDRGLMPYLLFWVEDAPAGPGEAVVDEKMGRDGVEPRIVKRSVDGKNVEREHVLRAKL</sequence>
<protein>
    <submittedName>
        <fullName evidence="1">Uncharacterized protein</fullName>
    </submittedName>
</protein>
<dbReference type="RefSeq" id="XP_033519561.1">
    <property type="nucleotide sequence ID" value="XM_033664352.1"/>
</dbReference>
<evidence type="ECO:0000313" key="2">
    <source>
        <dbReference type="Proteomes" id="UP000799771"/>
    </source>
</evidence>
<dbReference type="EMBL" id="ML977517">
    <property type="protein sequence ID" value="KAF2125169.1"/>
    <property type="molecule type" value="Genomic_DNA"/>
</dbReference>
<dbReference type="Proteomes" id="UP000799771">
    <property type="component" value="Unassembled WGS sequence"/>
</dbReference>
<proteinExistence type="predicted"/>
<dbReference type="GeneID" id="54404784"/>
<gene>
    <name evidence="1" type="ORF">P153DRAFT_300869</name>
</gene>
<evidence type="ECO:0000313" key="1">
    <source>
        <dbReference type="EMBL" id="KAF2125169.1"/>
    </source>
</evidence>
<name>A0A6A6A018_9PLEO</name>
<accession>A0A6A6A018</accession>
<dbReference type="AlphaFoldDB" id="A0A6A6A018"/>
<dbReference type="OrthoDB" id="5337308at2759"/>
<organism evidence="1 2">
    <name type="scientific">Dothidotthia symphoricarpi CBS 119687</name>
    <dbReference type="NCBI Taxonomy" id="1392245"/>
    <lineage>
        <taxon>Eukaryota</taxon>
        <taxon>Fungi</taxon>
        <taxon>Dikarya</taxon>
        <taxon>Ascomycota</taxon>
        <taxon>Pezizomycotina</taxon>
        <taxon>Dothideomycetes</taxon>
        <taxon>Pleosporomycetidae</taxon>
        <taxon>Pleosporales</taxon>
        <taxon>Dothidotthiaceae</taxon>
        <taxon>Dothidotthia</taxon>
    </lineage>
</organism>
<reference evidence="1" key="1">
    <citation type="journal article" date="2020" name="Stud. Mycol.">
        <title>101 Dothideomycetes genomes: a test case for predicting lifestyles and emergence of pathogens.</title>
        <authorList>
            <person name="Haridas S."/>
            <person name="Albert R."/>
            <person name="Binder M."/>
            <person name="Bloem J."/>
            <person name="Labutti K."/>
            <person name="Salamov A."/>
            <person name="Andreopoulos B."/>
            <person name="Baker S."/>
            <person name="Barry K."/>
            <person name="Bills G."/>
            <person name="Bluhm B."/>
            <person name="Cannon C."/>
            <person name="Castanera R."/>
            <person name="Culley D."/>
            <person name="Daum C."/>
            <person name="Ezra D."/>
            <person name="Gonzalez J."/>
            <person name="Henrissat B."/>
            <person name="Kuo A."/>
            <person name="Liang C."/>
            <person name="Lipzen A."/>
            <person name="Lutzoni F."/>
            <person name="Magnuson J."/>
            <person name="Mondo S."/>
            <person name="Nolan M."/>
            <person name="Ohm R."/>
            <person name="Pangilinan J."/>
            <person name="Park H.-J."/>
            <person name="Ramirez L."/>
            <person name="Alfaro M."/>
            <person name="Sun H."/>
            <person name="Tritt A."/>
            <person name="Yoshinaga Y."/>
            <person name="Zwiers L.-H."/>
            <person name="Turgeon B."/>
            <person name="Goodwin S."/>
            <person name="Spatafora J."/>
            <person name="Crous P."/>
            <person name="Grigoriev I."/>
        </authorList>
    </citation>
    <scope>NUCLEOTIDE SEQUENCE</scope>
    <source>
        <strain evidence="1">CBS 119687</strain>
    </source>
</reference>